<proteinExistence type="predicted"/>
<feature type="domain" description="PE" evidence="1">
    <location>
        <begin position="4"/>
        <end position="94"/>
    </location>
</feature>
<dbReference type="NCBIfam" id="NF038019">
    <property type="entry name" value="PE_process_PecA"/>
    <property type="match status" value="1"/>
</dbReference>
<sequence length="621" mass="59985">MSFVIVVPESVTDAATSLENIGATIRSVHAAAATPTTAIAAAAGDEVSAAIARLFAEQGAAYQALSAQAAAFHTQLVEIIKASARAYAAAEAANATPLQTLEQEVLTLINTPTNTLLGRPLIGDGTGGITNAAGVGSAGGAGGILWGNGGRGGASTADRVQGGAGGPAGLIGTGGTGGMGGLAAAGGAGGTGGLLWGNGGTGGLGGWTGVGGVGGNALLFGSGGTGGQGGTFLVNAAGFTVAGGSGGRGGTGGLFWGNGGAGGIGGPYGIGGLGGGAQWFGDGGTGGMGGAFADGGLGGDGGKLIGNGGAGGTGGVISGVGGPGGVSGQLLGHAGATGANGGPAAVQLAMHETRPTLQVSVGGAPFVQATVDTGSNALFFAPRDVDLQALGAPTRTGLTYHFGSPGDETVVTYNEYTAAVNFGNGIMTQPTKIGVITSEIHNGQASEPETLIGVGANANNPQFTVTAVQQLPGQLNRGILVNQPEHYFQFGDNPLPEIARIPGSPITSVLQVQVNNTTLQPVTVAFVDTGGVGGTIPLDLLPPDLQHFPVGASLPAGTRLYVAVANSVLYEQITVGGPNAVLVTVPGGAFNTGNYPYTLMPIYHSFSPAGEGMVVFNSRPA</sequence>
<dbReference type="GO" id="GO:0006508">
    <property type="term" value="P:proteolysis"/>
    <property type="evidence" value="ECO:0007669"/>
    <property type="project" value="InterPro"/>
</dbReference>
<dbReference type="Pfam" id="PF21526">
    <property type="entry name" value="PGRS"/>
    <property type="match status" value="1"/>
</dbReference>
<accession>A0A5B1BCC3</accession>
<dbReference type="Pfam" id="PF20729">
    <property type="entry name" value="PE-PGRS_C"/>
    <property type="match status" value="1"/>
</dbReference>
<evidence type="ECO:0000259" key="2">
    <source>
        <dbReference type="Pfam" id="PF20729"/>
    </source>
</evidence>
<comment type="caution">
    <text evidence="3">The sequence shown here is derived from an EMBL/GenBank/DDBJ whole genome shotgun (WGS) entry which is preliminary data.</text>
</comment>
<dbReference type="InterPro" id="IPR001969">
    <property type="entry name" value="Aspartic_peptidase_AS"/>
</dbReference>
<evidence type="ECO:0000313" key="4">
    <source>
        <dbReference type="Proteomes" id="UP000324701"/>
    </source>
</evidence>
<dbReference type="SUPFAM" id="SSF140459">
    <property type="entry name" value="PE/PPE dimer-like"/>
    <property type="match status" value="1"/>
</dbReference>
<dbReference type="EMBL" id="VTZN01000246">
    <property type="protein sequence ID" value="KAA1245681.1"/>
    <property type="molecule type" value="Genomic_DNA"/>
</dbReference>
<dbReference type="Gene3D" id="2.40.70.10">
    <property type="entry name" value="Acid Proteases"/>
    <property type="match status" value="1"/>
</dbReference>
<gene>
    <name evidence="3" type="ORF">F0Q45_23930</name>
</gene>
<feature type="domain" description="PE cleavage protein A C-terminal" evidence="2">
    <location>
        <begin position="345"/>
        <end position="613"/>
    </location>
</feature>
<dbReference type="OrthoDB" id="5190013at2"/>
<dbReference type="GO" id="GO:0004190">
    <property type="term" value="F:aspartic-type endopeptidase activity"/>
    <property type="evidence" value="ECO:0007669"/>
    <property type="project" value="InterPro"/>
</dbReference>
<dbReference type="Proteomes" id="UP000324701">
    <property type="component" value="Unassembled WGS sequence"/>
</dbReference>
<dbReference type="Gene3D" id="1.10.287.850">
    <property type="entry name" value="HP0062-like domain"/>
    <property type="match status" value="1"/>
</dbReference>
<reference evidence="3 4" key="1">
    <citation type="submission" date="2019-09" db="EMBL/GenBank/DDBJ databases">
        <title>Report of infection by Mycobacterium simiae a patient suffering from pulmonary tuberculosis.</title>
        <authorList>
            <person name="Mohanty P.S."/>
            <person name="Bansal A.K."/>
            <person name="Singh H."/>
            <person name="Sharma S."/>
            <person name="Patil S.A."/>
            <person name="Upadhaya P."/>
            <person name="Singh P.K."/>
            <person name="Kumar D."/>
            <person name="Kumar S."/>
            <person name="Singh R.K."/>
            <person name="Chaudhary B."/>
        </authorList>
    </citation>
    <scope>NUCLEOTIDE SEQUENCE [LARGE SCALE GENOMIC DNA]</scope>
    <source>
        <strain evidence="3 4">JAL-560-SIM</strain>
    </source>
</reference>
<dbReference type="RefSeq" id="WP_149656270.1">
    <property type="nucleotide sequence ID" value="NZ_VTZN01000246.1"/>
</dbReference>
<dbReference type="InterPro" id="IPR048054">
    <property type="entry name" value="PecA_C"/>
</dbReference>
<keyword evidence="4" id="KW-1185">Reference proteome</keyword>
<organism evidence="3 4">
    <name type="scientific">Mycobacterium simiae</name>
    <name type="common">Mycobacterium habana</name>
    <dbReference type="NCBI Taxonomy" id="1784"/>
    <lineage>
        <taxon>Bacteria</taxon>
        <taxon>Bacillati</taxon>
        <taxon>Actinomycetota</taxon>
        <taxon>Actinomycetes</taxon>
        <taxon>Mycobacteriales</taxon>
        <taxon>Mycobacteriaceae</taxon>
        <taxon>Mycobacterium</taxon>
        <taxon>Mycobacterium simiae complex</taxon>
    </lineage>
</organism>
<evidence type="ECO:0000259" key="1">
    <source>
        <dbReference type="Pfam" id="PF00934"/>
    </source>
</evidence>
<protein>
    <submittedName>
        <fullName evidence="3">PE family protein</fullName>
    </submittedName>
</protein>
<dbReference type="InterPro" id="IPR000084">
    <property type="entry name" value="PE-PGRS_N"/>
</dbReference>
<dbReference type="PROSITE" id="PS00141">
    <property type="entry name" value="ASP_PROTEASE"/>
    <property type="match status" value="1"/>
</dbReference>
<dbReference type="InterPro" id="IPR038332">
    <property type="entry name" value="PPE_sf"/>
</dbReference>
<name>A0A5B1BCC3_MYCSI</name>
<dbReference type="AlphaFoldDB" id="A0A5B1BCC3"/>
<dbReference type="Pfam" id="PF00934">
    <property type="entry name" value="PE"/>
    <property type="match status" value="1"/>
</dbReference>
<dbReference type="InterPro" id="IPR048996">
    <property type="entry name" value="PGRS_rpt"/>
</dbReference>
<evidence type="ECO:0000313" key="3">
    <source>
        <dbReference type="EMBL" id="KAA1245681.1"/>
    </source>
</evidence>
<dbReference type="InterPro" id="IPR021109">
    <property type="entry name" value="Peptidase_aspartic_dom_sf"/>
</dbReference>